<dbReference type="Proteomes" id="UP000432350">
    <property type="component" value="Unassembled WGS sequence"/>
</dbReference>
<protein>
    <submittedName>
        <fullName evidence="1">Uncharacterized protein</fullName>
    </submittedName>
</protein>
<gene>
    <name evidence="1" type="ORF">SPHINGO8BC_70067</name>
</gene>
<evidence type="ECO:0000313" key="1">
    <source>
        <dbReference type="EMBL" id="VXD06564.1"/>
    </source>
</evidence>
<dbReference type="AlphaFoldDB" id="A0A654DMI2"/>
<sequence>MAAIDSSGYRPRPPRCASKLSLGKLSEVDFAESFITEQDANGNNVPQKAILRRLLFIIKIFKQNSGVVIYCPFE</sequence>
<name>A0A654DMI2_SPHMU</name>
<dbReference type="EMBL" id="CABWMV010000026">
    <property type="protein sequence ID" value="VXD06564.1"/>
    <property type="molecule type" value="Genomic_DNA"/>
</dbReference>
<accession>A0A654DMI2</accession>
<proteinExistence type="predicted"/>
<organism evidence="1 2">
    <name type="scientific">Sphingobacterium multivorum</name>
    <dbReference type="NCBI Taxonomy" id="28454"/>
    <lineage>
        <taxon>Bacteria</taxon>
        <taxon>Pseudomonadati</taxon>
        <taxon>Bacteroidota</taxon>
        <taxon>Sphingobacteriia</taxon>
        <taxon>Sphingobacteriales</taxon>
        <taxon>Sphingobacteriaceae</taxon>
        <taxon>Sphingobacterium</taxon>
    </lineage>
</organism>
<evidence type="ECO:0000313" key="2">
    <source>
        <dbReference type="Proteomes" id="UP000432350"/>
    </source>
</evidence>
<reference evidence="1 2" key="1">
    <citation type="submission" date="2019-10" db="EMBL/GenBank/DDBJ databases">
        <authorList>
            <person name="Karimi E."/>
        </authorList>
    </citation>
    <scope>NUCLEOTIDE SEQUENCE [LARGE SCALE GENOMIC DNA]</scope>
    <source>
        <strain evidence="1">Sphingobacterium sp. 8BC</strain>
    </source>
</reference>